<name>A0A0K1Q3E3_9BACT</name>
<dbReference type="STRING" id="1391654.AKJ09_06815"/>
<evidence type="ECO:0000313" key="1">
    <source>
        <dbReference type="EMBL" id="AKV00152.1"/>
    </source>
</evidence>
<reference evidence="1 2" key="1">
    <citation type="submission" date="2015-08" db="EMBL/GenBank/DDBJ databases">
        <authorList>
            <person name="Babu N.S."/>
            <person name="Beckwith C.J."/>
            <person name="Beseler K.G."/>
            <person name="Brison A."/>
            <person name="Carone J.V."/>
            <person name="Caskin T.P."/>
            <person name="Diamond M."/>
            <person name="Durham M.E."/>
            <person name="Foxe J.M."/>
            <person name="Go M."/>
            <person name="Henderson B.A."/>
            <person name="Jones I.B."/>
            <person name="McGettigan J.A."/>
            <person name="Micheletti S.J."/>
            <person name="Nasrallah M.E."/>
            <person name="Ortiz D."/>
            <person name="Piller C.R."/>
            <person name="Privatt S.R."/>
            <person name="Schneider S.L."/>
            <person name="Sharp S."/>
            <person name="Smith T.C."/>
            <person name="Stanton J.D."/>
            <person name="Ullery H.E."/>
            <person name="Wilson R.J."/>
            <person name="Serrano M.G."/>
            <person name="Buck G."/>
            <person name="Lee V."/>
            <person name="Wang Y."/>
            <person name="Carvalho R."/>
            <person name="Voegtly L."/>
            <person name="Shi R."/>
            <person name="Duckworth R."/>
            <person name="Johnson A."/>
            <person name="Loviza R."/>
            <person name="Walstead R."/>
            <person name="Shah Z."/>
            <person name="Kiflezghi M."/>
            <person name="Wade K."/>
            <person name="Ball S.L."/>
            <person name="Bradley K.W."/>
            <person name="Asai D.J."/>
            <person name="Bowman C.A."/>
            <person name="Russell D.A."/>
            <person name="Pope W.H."/>
            <person name="Jacobs-Sera D."/>
            <person name="Hendrix R.W."/>
            <person name="Hatfull G.F."/>
        </authorList>
    </citation>
    <scope>NUCLEOTIDE SEQUENCE [LARGE SCALE GENOMIC DNA]</scope>
    <source>
        <strain evidence="1 2">DSM 27648</strain>
    </source>
</reference>
<protein>
    <recommendedName>
        <fullName evidence="3">Tetratricopeptide repeat protein</fullName>
    </recommendedName>
</protein>
<evidence type="ECO:0008006" key="3">
    <source>
        <dbReference type="Google" id="ProtNLM"/>
    </source>
</evidence>
<organism evidence="1 2">
    <name type="scientific">Labilithrix luteola</name>
    <dbReference type="NCBI Taxonomy" id="1391654"/>
    <lineage>
        <taxon>Bacteria</taxon>
        <taxon>Pseudomonadati</taxon>
        <taxon>Myxococcota</taxon>
        <taxon>Polyangia</taxon>
        <taxon>Polyangiales</taxon>
        <taxon>Labilitrichaceae</taxon>
        <taxon>Labilithrix</taxon>
    </lineage>
</organism>
<sequence>MNFSEIRLTEDEANRLGTILDDVRAAARDAPSVPTLRALVRLSLLLGGHYSTGDDVAADAVEASSQLLALLDRERDPRAWAEALLDQAEALRALSVYPGDREGWATQRADSVLAALAALPKDERGDLRVRVLLAAAEQVPTREERVRLCREAVAIVAPYRTVLVRRAATALRKALVADGDAEPRDVEAAFESELPLFESRESDGVFQDFVDVQQRYGHWLLDCGETERAITQFQSALAILEKGSHDSQSTKEFVLGSLARAKKIADASRAAHR</sequence>
<keyword evidence="2" id="KW-1185">Reference proteome</keyword>
<dbReference type="EMBL" id="CP012333">
    <property type="protein sequence ID" value="AKV00152.1"/>
    <property type="molecule type" value="Genomic_DNA"/>
</dbReference>
<accession>A0A0K1Q3E3</accession>
<dbReference type="AlphaFoldDB" id="A0A0K1Q3E3"/>
<dbReference type="RefSeq" id="WP_146651491.1">
    <property type="nucleotide sequence ID" value="NZ_CP012333.1"/>
</dbReference>
<dbReference type="Proteomes" id="UP000064967">
    <property type="component" value="Chromosome"/>
</dbReference>
<dbReference type="KEGG" id="llu:AKJ09_06815"/>
<gene>
    <name evidence="1" type="ORF">AKJ09_06815</name>
</gene>
<evidence type="ECO:0000313" key="2">
    <source>
        <dbReference type="Proteomes" id="UP000064967"/>
    </source>
</evidence>
<proteinExistence type="predicted"/>